<evidence type="ECO:0000256" key="9">
    <source>
        <dbReference type="ARBA" id="ARBA00025772"/>
    </source>
</evidence>
<evidence type="ECO:0000313" key="13">
    <source>
        <dbReference type="EMBL" id="PIE20460.1"/>
    </source>
</evidence>
<comment type="similarity">
    <text evidence="9">Belongs to the GSP H family.</text>
</comment>
<evidence type="ECO:0000259" key="12">
    <source>
        <dbReference type="Pfam" id="PF12019"/>
    </source>
</evidence>
<evidence type="ECO:0000256" key="4">
    <source>
        <dbReference type="ARBA" id="ARBA00022481"/>
    </source>
</evidence>
<dbReference type="AlphaFoldDB" id="A0A2G6JAR4"/>
<dbReference type="InterPro" id="IPR045584">
    <property type="entry name" value="Pilin-like"/>
</dbReference>
<keyword evidence="4" id="KW-0488">Methylation</keyword>
<dbReference type="SUPFAM" id="SSF54523">
    <property type="entry name" value="Pili subunits"/>
    <property type="match status" value="1"/>
</dbReference>
<dbReference type="Pfam" id="PF12019">
    <property type="entry name" value="GspH"/>
    <property type="match status" value="1"/>
</dbReference>
<dbReference type="EMBL" id="PDSG01000006">
    <property type="protein sequence ID" value="PIE20460.1"/>
    <property type="molecule type" value="Genomic_DNA"/>
</dbReference>
<keyword evidence="7 11" id="KW-1133">Transmembrane helix</keyword>
<dbReference type="GO" id="GO:0015628">
    <property type="term" value="P:protein secretion by the type II secretion system"/>
    <property type="evidence" value="ECO:0007669"/>
    <property type="project" value="InterPro"/>
</dbReference>
<gene>
    <name evidence="13" type="ORF">CSA61_01685</name>
</gene>
<evidence type="ECO:0000256" key="1">
    <source>
        <dbReference type="ARBA" id="ARBA00004377"/>
    </source>
</evidence>
<accession>A0A2G6JAR4</accession>
<proteinExistence type="inferred from homology"/>
<reference evidence="13 14" key="1">
    <citation type="submission" date="2017-10" db="EMBL/GenBank/DDBJ databases">
        <title>Novel microbial diversity and functional potential in the marine mammal oral microbiome.</title>
        <authorList>
            <person name="Dudek N.K."/>
            <person name="Sun C.L."/>
            <person name="Burstein D."/>
            <person name="Kantor R.S."/>
            <person name="Aliaga Goltsman D.S."/>
            <person name="Bik E.M."/>
            <person name="Thomas B.C."/>
            <person name="Banfield J.F."/>
            <person name="Relman D.A."/>
        </authorList>
    </citation>
    <scope>NUCLEOTIDE SEQUENCE [LARGE SCALE GENOMIC DNA]</scope>
    <source>
        <strain evidence="13">DOLJORAL78_49_30</strain>
    </source>
</reference>
<evidence type="ECO:0000256" key="3">
    <source>
        <dbReference type="ARBA" id="ARBA00022475"/>
    </source>
</evidence>
<dbReference type="NCBIfam" id="TIGR02532">
    <property type="entry name" value="IV_pilin_GFxxxE"/>
    <property type="match status" value="1"/>
</dbReference>
<dbReference type="Gene3D" id="3.55.40.10">
    <property type="entry name" value="minor pseudopilin epsh domain"/>
    <property type="match status" value="1"/>
</dbReference>
<comment type="caution">
    <text evidence="13">The sequence shown here is derived from an EMBL/GenBank/DDBJ whole genome shotgun (WGS) entry which is preliminary data.</text>
</comment>
<dbReference type="GO" id="GO:0005886">
    <property type="term" value="C:plasma membrane"/>
    <property type="evidence" value="ECO:0007669"/>
    <property type="project" value="UniProtKB-SubCell"/>
</dbReference>
<evidence type="ECO:0000256" key="10">
    <source>
        <dbReference type="ARBA" id="ARBA00030775"/>
    </source>
</evidence>
<dbReference type="Pfam" id="PF07963">
    <property type="entry name" value="N_methyl"/>
    <property type="match status" value="1"/>
</dbReference>
<keyword evidence="6 11" id="KW-0812">Transmembrane</keyword>
<protein>
    <recommendedName>
        <fullName evidence="2">Type II secretion system protein H</fullName>
    </recommendedName>
    <alternativeName>
        <fullName evidence="10">General secretion pathway protein H</fullName>
    </alternativeName>
</protein>
<evidence type="ECO:0000256" key="7">
    <source>
        <dbReference type="ARBA" id="ARBA00022989"/>
    </source>
</evidence>
<evidence type="ECO:0000256" key="2">
    <source>
        <dbReference type="ARBA" id="ARBA00021549"/>
    </source>
</evidence>
<dbReference type="InterPro" id="IPR022346">
    <property type="entry name" value="T2SS_GspH"/>
</dbReference>
<dbReference type="GO" id="GO:0015627">
    <property type="term" value="C:type II protein secretion system complex"/>
    <property type="evidence" value="ECO:0007669"/>
    <property type="project" value="InterPro"/>
</dbReference>
<comment type="subcellular location">
    <subcellularLocation>
        <location evidence="1">Cell inner membrane</location>
        <topology evidence="1">Single-pass membrane protein</topology>
    </subcellularLocation>
</comment>
<evidence type="ECO:0000256" key="11">
    <source>
        <dbReference type="SAM" id="Phobius"/>
    </source>
</evidence>
<keyword evidence="5" id="KW-0997">Cell inner membrane</keyword>
<evidence type="ECO:0000256" key="5">
    <source>
        <dbReference type="ARBA" id="ARBA00022519"/>
    </source>
</evidence>
<keyword evidence="3" id="KW-1003">Cell membrane</keyword>
<name>A0A2G6JAR4_NEPCE</name>
<organism evidence="13 14">
    <name type="scientific">Neptuniibacter caesariensis</name>
    <dbReference type="NCBI Taxonomy" id="207954"/>
    <lineage>
        <taxon>Bacteria</taxon>
        <taxon>Pseudomonadati</taxon>
        <taxon>Pseudomonadota</taxon>
        <taxon>Gammaproteobacteria</taxon>
        <taxon>Oceanospirillales</taxon>
        <taxon>Oceanospirillaceae</taxon>
        <taxon>Neptuniibacter</taxon>
    </lineage>
</organism>
<feature type="transmembrane region" description="Helical" evidence="11">
    <location>
        <begin position="20"/>
        <end position="43"/>
    </location>
</feature>
<evidence type="ECO:0000256" key="8">
    <source>
        <dbReference type="ARBA" id="ARBA00023136"/>
    </source>
</evidence>
<evidence type="ECO:0000313" key="14">
    <source>
        <dbReference type="Proteomes" id="UP000242733"/>
    </source>
</evidence>
<dbReference type="Proteomes" id="UP000242733">
    <property type="component" value="Unassembled WGS sequence"/>
</dbReference>
<sequence>MDVYPNGIRCLALRVRSAGFSLFELLIALSLASILLGVGVSSFSHVTDRIRFDADVAAVKGALSYARMKSVTRNERVIVCRWNGANGCTGHSARGHYQWVHGLAIFNDPNFNKILDTPSESILKIVPFTQLTNVVWSRGEVVAFKPNGSALGYNGTFRLDIGQHRARLILSMTGRLRYDAN</sequence>
<evidence type="ECO:0000256" key="6">
    <source>
        <dbReference type="ARBA" id="ARBA00022692"/>
    </source>
</evidence>
<dbReference type="InterPro" id="IPR012902">
    <property type="entry name" value="N_methyl_site"/>
</dbReference>
<keyword evidence="8 11" id="KW-0472">Membrane</keyword>
<feature type="domain" description="General secretion pathway GspH" evidence="12">
    <location>
        <begin position="58"/>
        <end position="174"/>
    </location>
</feature>